<keyword evidence="2" id="KW-0732">Signal</keyword>
<dbReference type="AlphaFoldDB" id="A0AAV2Q5C9"/>
<evidence type="ECO:0000256" key="1">
    <source>
        <dbReference type="SAM" id="Phobius"/>
    </source>
</evidence>
<accession>A0AAV2Q5C9</accession>
<evidence type="ECO:0000313" key="3">
    <source>
        <dbReference type="EMBL" id="CAL4069835.1"/>
    </source>
</evidence>
<keyword evidence="4" id="KW-1185">Reference proteome</keyword>
<proteinExistence type="predicted"/>
<reference evidence="3 4" key="1">
    <citation type="submission" date="2024-05" db="EMBL/GenBank/DDBJ databases">
        <authorList>
            <person name="Wallberg A."/>
        </authorList>
    </citation>
    <scope>NUCLEOTIDE SEQUENCE [LARGE SCALE GENOMIC DNA]</scope>
</reference>
<keyword evidence="1" id="KW-0472">Membrane</keyword>
<name>A0AAV2Q5C9_MEGNR</name>
<evidence type="ECO:0000313" key="4">
    <source>
        <dbReference type="Proteomes" id="UP001497623"/>
    </source>
</evidence>
<gene>
    <name evidence="3" type="ORF">MNOR_LOCUS8078</name>
</gene>
<protein>
    <submittedName>
        <fullName evidence="3">Uncharacterized protein</fullName>
    </submittedName>
</protein>
<dbReference type="Proteomes" id="UP001497623">
    <property type="component" value="Unassembled WGS sequence"/>
</dbReference>
<feature type="chain" id="PRO_5043898322" evidence="2">
    <location>
        <begin position="20"/>
        <end position="407"/>
    </location>
</feature>
<comment type="caution">
    <text evidence="3">The sequence shown here is derived from an EMBL/GenBank/DDBJ whole genome shotgun (WGS) entry which is preliminary data.</text>
</comment>
<sequence>MIGRIVCLALVCLALSVNGEAPQSPWQTLTPTAKPVKHAFDQGQAIAQLALHMEEEILVEMLPFKPPFKMDKKQMAVIIKLLKKGVKPILKSERLLTMISTVDDFIQDLESNQENKKYYAGMLNAAQDVYRELKRMYNAEQTDEGQARTWDSVSSIYQSSVLRNWIVSPFTNWVITPITSRLSSVVDRVSNLIPNNSWVIDTEYINPFESLGETFQYYVNRMSSWSSRARHTLEATARLLEEQDAIAAARSCSGGCGSNSVSIDNGDTDVQVTELTWVIPVVATIAVAALVAAAGGIAAAIAIPLGIVGGLGGFGGPAITGPVLTGIPVTGFTGPVLTGVPITGTATNFGQGAIGRRQDSYYAYDRPEHIRQLVDNFDVSVLDDSDWAGSPVQYSSYSSSDHKGSTT</sequence>
<keyword evidence="1" id="KW-1133">Transmembrane helix</keyword>
<feature type="transmembrane region" description="Helical" evidence="1">
    <location>
        <begin position="277"/>
        <end position="303"/>
    </location>
</feature>
<evidence type="ECO:0000256" key="2">
    <source>
        <dbReference type="SAM" id="SignalP"/>
    </source>
</evidence>
<feature type="signal peptide" evidence="2">
    <location>
        <begin position="1"/>
        <end position="19"/>
    </location>
</feature>
<keyword evidence="1" id="KW-0812">Transmembrane</keyword>
<organism evidence="3 4">
    <name type="scientific">Meganyctiphanes norvegica</name>
    <name type="common">Northern krill</name>
    <name type="synonym">Thysanopoda norvegica</name>
    <dbReference type="NCBI Taxonomy" id="48144"/>
    <lineage>
        <taxon>Eukaryota</taxon>
        <taxon>Metazoa</taxon>
        <taxon>Ecdysozoa</taxon>
        <taxon>Arthropoda</taxon>
        <taxon>Crustacea</taxon>
        <taxon>Multicrustacea</taxon>
        <taxon>Malacostraca</taxon>
        <taxon>Eumalacostraca</taxon>
        <taxon>Eucarida</taxon>
        <taxon>Euphausiacea</taxon>
        <taxon>Euphausiidae</taxon>
        <taxon>Meganyctiphanes</taxon>
    </lineage>
</organism>
<dbReference type="EMBL" id="CAXKWB010003677">
    <property type="protein sequence ID" value="CAL4069835.1"/>
    <property type="molecule type" value="Genomic_DNA"/>
</dbReference>